<dbReference type="Pfam" id="PF16326">
    <property type="entry name" value="ABC_tran_CTD"/>
    <property type="match status" value="1"/>
</dbReference>
<dbReference type="GO" id="GO:0019843">
    <property type="term" value="F:rRNA binding"/>
    <property type="evidence" value="ECO:0007669"/>
    <property type="project" value="UniProtKB-KW"/>
</dbReference>
<evidence type="ECO:0000256" key="8">
    <source>
        <dbReference type="ARBA" id="ARBA00022840"/>
    </source>
</evidence>
<dbReference type="InterPro" id="IPR032524">
    <property type="entry name" value="ABC_tran_C"/>
</dbReference>
<keyword evidence="8" id="KW-0067">ATP-binding</keyword>
<dbReference type="GO" id="GO:0000049">
    <property type="term" value="F:tRNA binding"/>
    <property type="evidence" value="ECO:0007669"/>
    <property type="project" value="UniProtKB-KW"/>
</dbReference>
<evidence type="ECO:0000256" key="1">
    <source>
        <dbReference type="ARBA" id="ARBA00005868"/>
    </source>
</evidence>
<keyword evidence="4" id="KW-0699">rRNA-binding</keyword>
<evidence type="ECO:0000256" key="5">
    <source>
        <dbReference type="ARBA" id="ARBA00022737"/>
    </source>
</evidence>
<dbReference type="Gene3D" id="3.40.50.300">
    <property type="entry name" value="P-loop containing nucleotide triphosphate hydrolases"/>
    <property type="match status" value="2"/>
</dbReference>
<dbReference type="SMART" id="SM00382">
    <property type="entry name" value="AAA"/>
    <property type="match status" value="2"/>
</dbReference>
<dbReference type="eggNOG" id="COG0488">
    <property type="taxonomic scope" value="Bacteria"/>
</dbReference>
<dbReference type="STRING" id="742725.HMPREF9450_01103"/>
<dbReference type="GO" id="GO:0006412">
    <property type="term" value="P:translation"/>
    <property type="evidence" value="ECO:0007669"/>
    <property type="project" value="UniProtKB-KW"/>
</dbReference>
<keyword evidence="10" id="KW-0694">RNA-binding</keyword>
<dbReference type="GO" id="GO:0006417">
    <property type="term" value="P:regulation of translation"/>
    <property type="evidence" value="ECO:0007669"/>
    <property type="project" value="UniProtKB-KW"/>
</dbReference>
<sequence>MTPCLQIESLTKSFGDLVLFENFSLGIGEGQRVGLIAKNGTGKTTLLNILAGEEDYDSGTITFRRDLKVAYLEQDPKFPAGTTVLEACFLSDSPVIRAIADYERAVQRSGLQNDDDHTLQEAIAQMDRLDAWTYESRVKQILTRLNITAFDQQTENLSGGQTKRIALANALITEPDLLILDEPTNHLDLEMTRWLEEYLSRTKLTLLMVTHDRYFLDRVCTEIIEIDHRQSYSYKGNYSYYLEKRQERLDAAEAQRESDRNLYRKELDWMRRQPQARATKARARIESFYELEERLRKERETGDVRLDVKASYIGKKIFEVRGLSKRFGEKVILDNFEYTFSRYEKMGIVGGNGTGKSTFIKMLMGLVQPDSGTIDIGETVRFGYYSQEGIAFDEKAKVIDVVNEIAENIELSDGRKMSASQFLQYFLFTPQTQYNFVAKLSGGERRRLYLCTILMRNPNFLVLDEPTNDLDILTLQVLEEYLQSYSGCLIVVSHDRYFMDKVADHLLVFEGDGKLKDFPAGYSRYLEWKELKESEEQGQTAQAGPGTAKGKVSGQRPGHGNTGGANAPVAHASPASSPGTPSGSPATGNRNVQKRKLSFNEKRELEQLERQIPELEAEKAALETEMSSGTLPIDELTAKSLRISELIEQIDEASMRWLELSDI</sequence>
<dbReference type="InterPro" id="IPR051309">
    <property type="entry name" value="ABCF_ATPase"/>
</dbReference>
<keyword evidence="2" id="KW-0963">Cytoplasm</keyword>
<keyword evidence="5" id="KW-0677">Repeat</keyword>
<dbReference type="FunFam" id="3.40.50.300:FF:000011">
    <property type="entry name" value="Putative ABC transporter ATP-binding component"/>
    <property type="match status" value="1"/>
</dbReference>
<dbReference type="GO" id="GO:0005524">
    <property type="term" value="F:ATP binding"/>
    <property type="evidence" value="ECO:0007669"/>
    <property type="project" value="UniProtKB-KW"/>
</dbReference>
<proteinExistence type="inferred from homology"/>
<dbReference type="InterPro" id="IPR037118">
    <property type="entry name" value="Val-tRNA_synth_C_sf"/>
</dbReference>
<dbReference type="PANTHER" id="PTHR42855">
    <property type="entry name" value="ABC TRANSPORTER ATP-BINDING SUBUNIT"/>
    <property type="match status" value="1"/>
</dbReference>
<dbReference type="PANTHER" id="PTHR42855:SF1">
    <property type="entry name" value="ABC TRANSPORTER DOMAIN-CONTAINING PROTEIN"/>
    <property type="match status" value="1"/>
</dbReference>
<dbReference type="Pfam" id="PF12848">
    <property type="entry name" value="ABC_tran_Xtn"/>
    <property type="match status" value="1"/>
</dbReference>
<keyword evidence="6" id="KW-0547">Nucleotide-binding</keyword>
<evidence type="ECO:0000313" key="14">
    <source>
        <dbReference type="EMBL" id="EHB92238.1"/>
    </source>
</evidence>
<dbReference type="EMBL" id="ADLD01000011">
    <property type="protein sequence ID" value="EHB92238.1"/>
    <property type="molecule type" value="Genomic_DNA"/>
</dbReference>
<organism evidence="14 15">
    <name type="scientific">Alistipes indistinctus YIT 12060</name>
    <dbReference type="NCBI Taxonomy" id="742725"/>
    <lineage>
        <taxon>Bacteria</taxon>
        <taxon>Pseudomonadati</taxon>
        <taxon>Bacteroidota</taxon>
        <taxon>Bacteroidia</taxon>
        <taxon>Bacteroidales</taxon>
        <taxon>Rikenellaceae</taxon>
        <taxon>Alistipes</taxon>
    </lineage>
</organism>
<evidence type="ECO:0000256" key="11">
    <source>
        <dbReference type="ARBA" id="ARBA00022917"/>
    </source>
</evidence>
<gene>
    <name evidence="14" type="ORF">HMPREF9450_01103</name>
</gene>
<name>G5H843_9BACT</name>
<keyword evidence="9" id="KW-0810">Translation regulation</keyword>
<evidence type="ECO:0000313" key="15">
    <source>
        <dbReference type="Proteomes" id="UP000006008"/>
    </source>
</evidence>
<evidence type="ECO:0000256" key="7">
    <source>
        <dbReference type="ARBA" id="ARBA00022801"/>
    </source>
</evidence>
<dbReference type="GO" id="GO:0003677">
    <property type="term" value="F:DNA binding"/>
    <property type="evidence" value="ECO:0007669"/>
    <property type="project" value="InterPro"/>
</dbReference>
<keyword evidence="15" id="KW-1185">Reference proteome</keyword>
<reference evidence="14 15" key="1">
    <citation type="submission" date="2011-08" db="EMBL/GenBank/DDBJ databases">
        <title>The Genome Sequence of Alistipes indistinctus YIT 12060.</title>
        <authorList>
            <consortium name="The Broad Institute Genome Sequencing Platform"/>
            <person name="Earl A."/>
            <person name="Ward D."/>
            <person name="Feldgarden M."/>
            <person name="Gevers D."/>
            <person name="Morotomi M."/>
            <person name="Young S.K."/>
            <person name="Zeng Q."/>
            <person name="Gargeya S."/>
            <person name="Fitzgerald M."/>
            <person name="Haas B."/>
            <person name="Abouelleil A."/>
            <person name="Alvarado L."/>
            <person name="Arachchi H.M."/>
            <person name="Berlin A."/>
            <person name="Brown A."/>
            <person name="Chapman S.B."/>
            <person name="Chen Z."/>
            <person name="Dunbar C."/>
            <person name="Freedman E."/>
            <person name="Gearin G."/>
            <person name="Gellesch M."/>
            <person name="Goldberg J."/>
            <person name="Griggs A."/>
            <person name="Gujja S."/>
            <person name="Heiman D."/>
            <person name="Howarth C."/>
            <person name="Larson L."/>
            <person name="Lui A."/>
            <person name="MacDonald P.J.P."/>
            <person name="Montmayeur A."/>
            <person name="Murphy C."/>
            <person name="Neiman D."/>
            <person name="Pearson M."/>
            <person name="Priest M."/>
            <person name="Roberts A."/>
            <person name="Saif S."/>
            <person name="Shea T."/>
            <person name="Shenoy N."/>
            <person name="Sisk P."/>
            <person name="Stolte C."/>
            <person name="Sykes S."/>
            <person name="Wortman J."/>
            <person name="Nusbaum C."/>
            <person name="Birren B."/>
        </authorList>
    </citation>
    <scope>NUCLEOTIDE SEQUENCE [LARGE SCALE GENOMIC DNA]</scope>
    <source>
        <strain evidence="14 15">YIT 12060</strain>
    </source>
</reference>
<dbReference type="Pfam" id="PF00005">
    <property type="entry name" value="ABC_tran"/>
    <property type="match status" value="2"/>
</dbReference>
<evidence type="ECO:0000256" key="10">
    <source>
        <dbReference type="ARBA" id="ARBA00022884"/>
    </source>
</evidence>
<evidence type="ECO:0000256" key="4">
    <source>
        <dbReference type="ARBA" id="ARBA00022730"/>
    </source>
</evidence>
<dbReference type="SUPFAM" id="SSF52540">
    <property type="entry name" value="P-loop containing nucleoside triphosphate hydrolases"/>
    <property type="match status" value="2"/>
</dbReference>
<evidence type="ECO:0000256" key="6">
    <source>
        <dbReference type="ARBA" id="ARBA00022741"/>
    </source>
</evidence>
<evidence type="ECO:0000256" key="3">
    <source>
        <dbReference type="ARBA" id="ARBA00022555"/>
    </source>
</evidence>
<accession>G5H843</accession>
<dbReference type="RefSeq" id="WP_009133909.1">
    <property type="nucleotide sequence ID" value="NZ_CP102250.1"/>
</dbReference>
<comment type="similarity">
    <text evidence="1">Belongs to the ABC transporter superfamily. ABCF family. Translational throttle EttA subfamily.</text>
</comment>
<comment type="caution">
    <text evidence="14">The sequence shown here is derived from an EMBL/GenBank/DDBJ whole genome shotgun (WGS) entry which is preliminary data.</text>
</comment>
<dbReference type="PROSITE" id="PS50893">
    <property type="entry name" value="ABC_TRANSPORTER_2"/>
    <property type="match status" value="2"/>
</dbReference>
<dbReference type="GO" id="GO:0016887">
    <property type="term" value="F:ATP hydrolysis activity"/>
    <property type="evidence" value="ECO:0007669"/>
    <property type="project" value="InterPro"/>
</dbReference>
<dbReference type="InterPro" id="IPR003439">
    <property type="entry name" value="ABC_transporter-like_ATP-bd"/>
</dbReference>
<dbReference type="HOGENOM" id="CLU_000604_36_0_10"/>
<dbReference type="AlphaFoldDB" id="G5H843"/>
<feature type="domain" description="ABC transporter" evidence="13">
    <location>
        <begin position="5"/>
        <end position="254"/>
    </location>
</feature>
<feature type="domain" description="ABC transporter" evidence="13">
    <location>
        <begin position="318"/>
        <end position="536"/>
    </location>
</feature>
<dbReference type="PATRIC" id="fig|742725.3.peg.1165"/>
<dbReference type="InterPro" id="IPR032781">
    <property type="entry name" value="ABC_tran_Xtn"/>
</dbReference>
<keyword evidence="7" id="KW-0378">Hydrolase</keyword>
<evidence type="ECO:0000256" key="12">
    <source>
        <dbReference type="SAM" id="MobiDB-lite"/>
    </source>
</evidence>
<keyword evidence="11" id="KW-0648">Protein biosynthesis</keyword>
<dbReference type="CDD" id="cd03221">
    <property type="entry name" value="ABCF_EF-3"/>
    <property type="match status" value="2"/>
</dbReference>
<feature type="region of interest" description="Disordered" evidence="12">
    <location>
        <begin position="533"/>
        <end position="605"/>
    </location>
</feature>
<keyword evidence="3" id="KW-0820">tRNA-binding</keyword>
<evidence type="ECO:0000256" key="9">
    <source>
        <dbReference type="ARBA" id="ARBA00022845"/>
    </source>
</evidence>
<evidence type="ECO:0000256" key="2">
    <source>
        <dbReference type="ARBA" id="ARBA00022490"/>
    </source>
</evidence>
<dbReference type="InterPro" id="IPR003593">
    <property type="entry name" value="AAA+_ATPase"/>
</dbReference>
<dbReference type="Proteomes" id="UP000006008">
    <property type="component" value="Unassembled WGS sequence"/>
</dbReference>
<evidence type="ECO:0000259" key="13">
    <source>
        <dbReference type="PROSITE" id="PS50893"/>
    </source>
</evidence>
<dbReference type="InterPro" id="IPR027417">
    <property type="entry name" value="P-loop_NTPase"/>
</dbReference>
<protein>
    <recommendedName>
        <fullName evidence="13">ABC transporter domain-containing protein</fullName>
    </recommendedName>
</protein>
<dbReference type="GeneID" id="92815871"/>
<dbReference type="Gene3D" id="1.10.287.380">
    <property type="entry name" value="Valyl-tRNA synthetase, C-terminal domain"/>
    <property type="match status" value="1"/>
</dbReference>
<dbReference type="FunFam" id="3.40.50.300:FF:000183">
    <property type="entry name" value="ABC transporter ATP-binding protein yjjK"/>
    <property type="match status" value="1"/>
</dbReference>
<feature type="compositionally biased region" description="Low complexity" evidence="12">
    <location>
        <begin position="565"/>
        <end position="588"/>
    </location>
</feature>